<evidence type="ECO:0000256" key="1">
    <source>
        <dbReference type="SAM" id="Phobius"/>
    </source>
</evidence>
<dbReference type="AlphaFoldDB" id="A0A8J3CUI1"/>
<keyword evidence="3" id="KW-1185">Reference proteome</keyword>
<feature type="transmembrane region" description="Helical" evidence="1">
    <location>
        <begin position="141"/>
        <end position="160"/>
    </location>
</feature>
<reference evidence="2" key="2">
    <citation type="submission" date="2020-09" db="EMBL/GenBank/DDBJ databases">
        <authorList>
            <person name="Sun Q."/>
            <person name="Kim S."/>
        </authorList>
    </citation>
    <scope>NUCLEOTIDE SEQUENCE</scope>
    <source>
        <strain evidence="2">KCTC 23224</strain>
    </source>
</reference>
<name>A0A8J3CUI1_9BACT</name>
<evidence type="ECO:0000313" key="2">
    <source>
        <dbReference type="EMBL" id="GHB30848.1"/>
    </source>
</evidence>
<feature type="transmembrane region" description="Helical" evidence="1">
    <location>
        <begin position="109"/>
        <end position="129"/>
    </location>
</feature>
<organism evidence="2 3">
    <name type="scientific">Mongoliitalea lutea</name>
    <dbReference type="NCBI Taxonomy" id="849756"/>
    <lineage>
        <taxon>Bacteria</taxon>
        <taxon>Pseudomonadati</taxon>
        <taxon>Bacteroidota</taxon>
        <taxon>Cytophagia</taxon>
        <taxon>Cytophagales</taxon>
        <taxon>Cyclobacteriaceae</taxon>
        <taxon>Mongoliitalea</taxon>
    </lineage>
</organism>
<evidence type="ECO:0000313" key="3">
    <source>
        <dbReference type="Proteomes" id="UP000642809"/>
    </source>
</evidence>
<gene>
    <name evidence="2" type="ORF">GCM10008106_09680</name>
</gene>
<feature type="transmembrane region" description="Helical" evidence="1">
    <location>
        <begin position="59"/>
        <end position="81"/>
    </location>
</feature>
<proteinExistence type="predicted"/>
<sequence>MKATEQLAPIPLSFADKLIEVLGIVALVWLWLETAYFQQLGQEQVPANYNFFETPSDYWASKMTFAVPLVATFFYIGISWFNYYNRDIDHLVDASTDKKRALIAINRRLWRWVKLNLIIIFLMIEYFSFHTGSNYGTGVPIWMILFFPLILFSPLIYFFIEYSKSQLK</sequence>
<comment type="caution">
    <text evidence="2">The sequence shown here is derived from an EMBL/GenBank/DDBJ whole genome shotgun (WGS) entry which is preliminary data.</text>
</comment>
<keyword evidence="1" id="KW-0812">Transmembrane</keyword>
<protein>
    <recommendedName>
        <fullName evidence="4">DUF1648 domain-containing protein</fullName>
    </recommendedName>
</protein>
<reference evidence="2" key="1">
    <citation type="journal article" date="2014" name="Int. J. Syst. Evol. Microbiol.">
        <title>Complete genome sequence of Corynebacterium casei LMG S-19264T (=DSM 44701T), isolated from a smear-ripened cheese.</title>
        <authorList>
            <consortium name="US DOE Joint Genome Institute (JGI-PGF)"/>
            <person name="Walter F."/>
            <person name="Albersmeier A."/>
            <person name="Kalinowski J."/>
            <person name="Ruckert C."/>
        </authorList>
    </citation>
    <scope>NUCLEOTIDE SEQUENCE</scope>
    <source>
        <strain evidence="2">KCTC 23224</strain>
    </source>
</reference>
<accession>A0A8J3CUI1</accession>
<evidence type="ECO:0008006" key="4">
    <source>
        <dbReference type="Google" id="ProtNLM"/>
    </source>
</evidence>
<dbReference type="EMBL" id="BMYF01000004">
    <property type="protein sequence ID" value="GHB30848.1"/>
    <property type="molecule type" value="Genomic_DNA"/>
</dbReference>
<keyword evidence="1" id="KW-0472">Membrane</keyword>
<dbReference type="RefSeq" id="WP_189579333.1">
    <property type="nucleotide sequence ID" value="NZ_BMYF01000004.1"/>
</dbReference>
<keyword evidence="1" id="KW-1133">Transmembrane helix</keyword>
<dbReference type="Proteomes" id="UP000642809">
    <property type="component" value="Unassembled WGS sequence"/>
</dbReference>